<sequence length="76" mass="8478">MIANTFRQNIQIDQLDTDKTIATLGEESKKAITSARALFAGLAGQETSQIDFFSRNIHQKSTSYNLDNALEQPLTF</sequence>
<gene>
    <name evidence="1" type="ORF">EZS28_050535</name>
</gene>
<organism evidence="1 2">
    <name type="scientific">Streblomastix strix</name>
    <dbReference type="NCBI Taxonomy" id="222440"/>
    <lineage>
        <taxon>Eukaryota</taxon>
        <taxon>Metamonada</taxon>
        <taxon>Preaxostyla</taxon>
        <taxon>Oxymonadida</taxon>
        <taxon>Streblomastigidae</taxon>
        <taxon>Streblomastix</taxon>
    </lineage>
</organism>
<dbReference type="Proteomes" id="UP000324800">
    <property type="component" value="Unassembled WGS sequence"/>
</dbReference>
<comment type="caution">
    <text evidence="1">The sequence shown here is derived from an EMBL/GenBank/DDBJ whole genome shotgun (WGS) entry which is preliminary data.</text>
</comment>
<accession>A0A5J4T6X6</accession>
<dbReference type="EMBL" id="SNRW01037179">
    <property type="protein sequence ID" value="KAA6353938.1"/>
    <property type="molecule type" value="Genomic_DNA"/>
</dbReference>
<proteinExistence type="predicted"/>
<evidence type="ECO:0000313" key="1">
    <source>
        <dbReference type="EMBL" id="KAA6353938.1"/>
    </source>
</evidence>
<reference evidence="1 2" key="1">
    <citation type="submission" date="2019-03" db="EMBL/GenBank/DDBJ databases">
        <title>Single cell metagenomics reveals metabolic interactions within the superorganism composed of flagellate Streblomastix strix and complex community of Bacteroidetes bacteria on its surface.</title>
        <authorList>
            <person name="Treitli S.C."/>
            <person name="Kolisko M."/>
            <person name="Husnik F."/>
            <person name="Keeling P."/>
            <person name="Hampl V."/>
        </authorList>
    </citation>
    <scope>NUCLEOTIDE SEQUENCE [LARGE SCALE GENOMIC DNA]</scope>
    <source>
        <strain evidence="1">ST1C</strain>
    </source>
</reference>
<protein>
    <submittedName>
        <fullName evidence="1">Uncharacterized protein</fullName>
    </submittedName>
</protein>
<name>A0A5J4T6X6_9EUKA</name>
<evidence type="ECO:0000313" key="2">
    <source>
        <dbReference type="Proteomes" id="UP000324800"/>
    </source>
</evidence>
<dbReference type="AlphaFoldDB" id="A0A5J4T6X6"/>